<gene>
    <name evidence="2" type="ORF">CLI71_04705</name>
</gene>
<comment type="caution">
    <text evidence="2">The sequence shown here is derived from an EMBL/GenBank/DDBJ whole genome shotgun (WGS) entry which is preliminary data.</text>
</comment>
<accession>A0A2A6EH33</accession>
<proteinExistence type="predicted"/>
<reference evidence="2 3" key="1">
    <citation type="submission" date="2017-09" db="EMBL/GenBank/DDBJ databases">
        <title>Phase variable restriction modification systems are present in the genome sequences of periodontal pathogens Prevotella intermedia, Tannerella forsythia and Porphyromonas gingivalis.</title>
        <authorList>
            <person name="Haigh R.D."/>
            <person name="Crawford L."/>
            <person name="Ralph J."/>
            <person name="Wanford J."/>
            <person name="Vartoukian S.R."/>
            <person name="Hijazib K."/>
            <person name="Wade W."/>
            <person name="Oggioni M.R."/>
        </authorList>
    </citation>
    <scope>NUCLEOTIDE SEQUENCE [LARGE SCALE GENOMIC DNA]</scope>
    <source>
        <strain evidence="2 3">WW2834</strain>
    </source>
</reference>
<name>A0A2A6EH33_PREIN</name>
<dbReference type="AlphaFoldDB" id="A0A2A6EH33"/>
<dbReference type="InterPro" id="IPR029024">
    <property type="entry name" value="TerB-like"/>
</dbReference>
<evidence type="ECO:0000313" key="3">
    <source>
        <dbReference type="Proteomes" id="UP000219058"/>
    </source>
</evidence>
<dbReference type="Gene3D" id="1.10.3680.10">
    <property type="entry name" value="TerB-like"/>
    <property type="match status" value="1"/>
</dbReference>
<evidence type="ECO:0000259" key="1">
    <source>
        <dbReference type="Pfam" id="PF05099"/>
    </source>
</evidence>
<organism evidence="2 3">
    <name type="scientific">Prevotella intermedia</name>
    <dbReference type="NCBI Taxonomy" id="28131"/>
    <lineage>
        <taxon>Bacteria</taxon>
        <taxon>Pseudomonadati</taxon>
        <taxon>Bacteroidota</taxon>
        <taxon>Bacteroidia</taxon>
        <taxon>Bacteroidales</taxon>
        <taxon>Prevotellaceae</taxon>
        <taxon>Prevotella</taxon>
    </lineage>
</organism>
<dbReference type="Pfam" id="PF05099">
    <property type="entry name" value="TerB"/>
    <property type="match status" value="1"/>
</dbReference>
<evidence type="ECO:0000313" key="2">
    <source>
        <dbReference type="EMBL" id="PDP60633.1"/>
    </source>
</evidence>
<dbReference type="EMBL" id="NSLY01000009">
    <property type="protein sequence ID" value="PDP60633.1"/>
    <property type="molecule type" value="Genomic_DNA"/>
</dbReference>
<dbReference type="InterPro" id="IPR007791">
    <property type="entry name" value="DjlA_N"/>
</dbReference>
<dbReference type="SUPFAM" id="SSF158682">
    <property type="entry name" value="TerB-like"/>
    <property type="match status" value="1"/>
</dbReference>
<sequence length="123" mass="13379">MTFNGEEMTAIIKMAKAMVMADGKIEPSEIAVMIGEFTRFGVPKNQVDLLLKASDNIEASQAILLIAGMDEERKKYVASYLGVIMAADGDIDDNELALWTLISTLCGLPTMTVMDAINNMESL</sequence>
<feature type="domain" description="Co-chaperone DjlA N-terminal" evidence="1">
    <location>
        <begin position="10"/>
        <end position="110"/>
    </location>
</feature>
<protein>
    <submittedName>
        <fullName evidence="2">Tellurite resistance protein TerB</fullName>
    </submittedName>
</protein>
<dbReference type="Proteomes" id="UP000219058">
    <property type="component" value="Unassembled WGS sequence"/>
</dbReference>
<dbReference type="CDD" id="cd07177">
    <property type="entry name" value="terB_like"/>
    <property type="match status" value="1"/>
</dbReference>